<evidence type="ECO:0000313" key="2">
    <source>
        <dbReference type="EMBL" id="KAJ4473898.1"/>
    </source>
</evidence>
<sequence length="332" mass="35224">MPPKTATGDPRPQHGRKQSTINLTGNGDSASAPKEKGKGKGKEREADKDRNKKDAKDMMPLPPPPPAKPLAILEPEFGALEESLKRKYLDSMQTPEDCVHKHAPQPPRSLTSTLEQELGRYDQICDTLDAHLACATGQHIDLTAIDDGVQLPPDIALLHAGNSADKPIKLDLNFPMDVQMSDLPSDLFGENGAAEQRAGPSTDAEMEKLFGPETAGTASASDANDAAGGMDMSMLLSENNEHDDSLFASLSAGDNGLGEGVAGPLPLSDATQDVSSEGGGDFDYSMFFNDASPNQDQINLDMMELFQMDNKGAPAEPSKSSNNQGDSSTTTT</sequence>
<dbReference type="OrthoDB" id="3365514at2759"/>
<dbReference type="EMBL" id="JAOTPV010000017">
    <property type="protein sequence ID" value="KAJ4473898.1"/>
    <property type="molecule type" value="Genomic_DNA"/>
</dbReference>
<dbReference type="Proteomes" id="UP001150266">
    <property type="component" value="Unassembled WGS sequence"/>
</dbReference>
<keyword evidence="3" id="KW-1185">Reference proteome</keyword>
<name>A0A9W9A475_9AGAR</name>
<reference evidence="2" key="1">
    <citation type="submission" date="2022-08" db="EMBL/GenBank/DDBJ databases">
        <title>A Global Phylogenomic Analysis of the Shiitake Genus Lentinula.</title>
        <authorList>
            <consortium name="DOE Joint Genome Institute"/>
            <person name="Sierra-Patev S."/>
            <person name="Min B."/>
            <person name="Naranjo-Ortiz M."/>
            <person name="Looney B."/>
            <person name="Konkel Z."/>
            <person name="Slot J.C."/>
            <person name="Sakamoto Y."/>
            <person name="Steenwyk J.L."/>
            <person name="Rokas A."/>
            <person name="Carro J."/>
            <person name="Camarero S."/>
            <person name="Ferreira P."/>
            <person name="Molpeceres G."/>
            <person name="Ruiz-Duenas F.J."/>
            <person name="Serrano A."/>
            <person name="Henrissat B."/>
            <person name="Drula E."/>
            <person name="Hughes K.W."/>
            <person name="Mata J.L."/>
            <person name="Ishikawa N.K."/>
            <person name="Vargas-Isla R."/>
            <person name="Ushijima S."/>
            <person name="Smith C.A."/>
            <person name="Ahrendt S."/>
            <person name="Andreopoulos W."/>
            <person name="He G."/>
            <person name="Labutti K."/>
            <person name="Lipzen A."/>
            <person name="Ng V."/>
            <person name="Riley R."/>
            <person name="Sandor L."/>
            <person name="Barry K."/>
            <person name="Martinez A.T."/>
            <person name="Xiao Y."/>
            <person name="Gibbons J.G."/>
            <person name="Terashima K."/>
            <person name="Grigoriev I.V."/>
            <person name="Hibbett D.S."/>
        </authorList>
    </citation>
    <scope>NUCLEOTIDE SEQUENCE</scope>
    <source>
        <strain evidence="2">JLM2183</strain>
    </source>
</reference>
<gene>
    <name evidence="2" type="ORF">J3R30DRAFT_3707898</name>
</gene>
<feature type="region of interest" description="Disordered" evidence="1">
    <location>
        <begin position="183"/>
        <end position="203"/>
    </location>
</feature>
<feature type="compositionally biased region" description="Polar residues" evidence="1">
    <location>
        <begin position="18"/>
        <end position="29"/>
    </location>
</feature>
<feature type="region of interest" description="Disordered" evidence="1">
    <location>
        <begin position="307"/>
        <end position="332"/>
    </location>
</feature>
<evidence type="ECO:0000256" key="1">
    <source>
        <dbReference type="SAM" id="MobiDB-lite"/>
    </source>
</evidence>
<feature type="region of interest" description="Disordered" evidence="1">
    <location>
        <begin position="259"/>
        <end position="278"/>
    </location>
</feature>
<protein>
    <submittedName>
        <fullName evidence="2">Uncharacterized protein</fullName>
    </submittedName>
</protein>
<feature type="region of interest" description="Disordered" evidence="1">
    <location>
        <begin position="1"/>
        <end position="69"/>
    </location>
</feature>
<comment type="caution">
    <text evidence="2">The sequence shown here is derived from an EMBL/GenBank/DDBJ whole genome shotgun (WGS) entry which is preliminary data.</text>
</comment>
<dbReference type="AlphaFoldDB" id="A0A9W9A475"/>
<organism evidence="2 3">
    <name type="scientific">Lentinula aciculospora</name>
    <dbReference type="NCBI Taxonomy" id="153920"/>
    <lineage>
        <taxon>Eukaryota</taxon>
        <taxon>Fungi</taxon>
        <taxon>Dikarya</taxon>
        <taxon>Basidiomycota</taxon>
        <taxon>Agaricomycotina</taxon>
        <taxon>Agaricomycetes</taxon>
        <taxon>Agaricomycetidae</taxon>
        <taxon>Agaricales</taxon>
        <taxon>Marasmiineae</taxon>
        <taxon>Omphalotaceae</taxon>
        <taxon>Lentinula</taxon>
    </lineage>
</organism>
<accession>A0A9W9A475</accession>
<evidence type="ECO:0000313" key="3">
    <source>
        <dbReference type="Proteomes" id="UP001150266"/>
    </source>
</evidence>
<feature type="compositionally biased region" description="Polar residues" evidence="1">
    <location>
        <begin position="318"/>
        <end position="332"/>
    </location>
</feature>
<proteinExistence type="predicted"/>
<feature type="compositionally biased region" description="Basic and acidic residues" evidence="1">
    <location>
        <begin position="33"/>
        <end position="57"/>
    </location>
</feature>